<feature type="compositionally biased region" description="Pro residues" evidence="5">
    <location>
        <begin position="653"/>
        <end position="665"/>
    </location>
</feature>
<dbReference type="AlphaFoldDB" id="A0A061AMK9"/>
<feature type="compositionally biased region" description="Basic and acidic residues" evidence="5">
    <location>
        <begin position="279"/>
        <end position="312"/>
    </location>
</feature>
<feature type="compositionally biased region" description="Pro residues" evidence="5">
    <location>
        <begin position="248"/>
        <end position="258"/>
    </location>
</feature>
<accession>A0A061AMK9</accession>
<gene>
    <name evidence="6" type="ORF">RHTO0S_02e03906g</name>
</gene>
<reference evidence="6" key="1">
    <citation type="journal article" date="2014" name="Genome Announc.">
        <title>Draft genome sequence of Rhodosporidium toruloides CECT1137, an oleaginous yeast of biotechnological interest.</title>
        <authorList>
            <person name="Morin N."/>
            <person name="Calcas X."/>
            <person name="Devillers H."/>
            <person name="Durrens P."/>
            <person name="Sherman D.J."/>
            <person name="Nicaud J.-M."/>
            <person name="Neuveglise C."/>
        </authorList>
    </citation>
    <scope>NUCLEOTIDE SEQUENCE</scope>
    <source>
        <strain evidence="6">CECT1137</strain>
    </source>
</reference>
<feature type="compositionally biased region" description="Pro residues" evidence="5">
    <location>
        <begin position="149"/>
        <end position="165"/>
    </location>
</feature>
<feature type="compositionally biased region" description="Low complexity" evidence="5">
    <location>
        <begin position="713"/>
        <end position="726"/>
    </location>
</feature>
<feature type="compositionally biased region" description="Polar residues" evidence="5">
    <location>
        <begin position="102"/>
        <end position="124"/>
    </location>
</feature>
<keyword evidence="2" id="KW-0805">Transcription regulation</keyword>
<feature type="region of interest" description="Disordered" evidence="5">
    <location>
        <begin position="1"/>
        <end position="312"/>
    </location>
</feature>
<feature type="compositionally biased region" description="Low complexity" evidence="5">
    <location>
        <begin position="423"/>
        <end position="436"/>
    </location>
</feature>
<feature type="compositionally biased region" description="Low complexity" evidence="5">
    <location>
        <begin position="259"/>
        <end position="268"/>
    </location>
</feature>
<feature type="compositionally biased region" description="Polar residues" evidence="5">
    <location>
        <begin position="81"/>
        <end position="93"/>
    </location>
</feature>
<dbReference type="PANTHER" id="PTHR45093:SF2">
    <property type="entry name" value="LISH DOMAIN-CONTAINING PROTEIN"/>
    <property type="match status" value="1"/>
</dbReference>
<feature type="compositionally biased region" description="Polar residues" evidence="5">
    <location>
        <begin position="753"/>
        <end position="781"/>
    </location>
</feature>
<dbReference type="OrthoDB" id="2529709at2759"/>
<feature type="region of interest" description="Disordered" evidence="5">
    <location>
        <begin position="593"/>
        <end position="781"/>
    </location>
</feature>
<feature type="compositionally biased region" description="Gly residues" evidence="5">
    <location>
        <begin position="1"/>
        <end position="11"/>
    </location>
</feature>
<evidence type="ECO:0000313" key="6">
    <source>
        <dbReference type="EMBL" id="CDR36569.1"/>
    </source>
</evidence>
<feature type="compositionally biased region" description="Polar residues" evidence="5">
    <location>
        <begin position="918"/>
        <end position="928"/>
    </location>
</feature>
<proteinExistence type="predicted"/>
<dbReference type="PANTHER" id="PTHR45093">
    <property type="entry name" value="TRANSCRIPTION ACTIVATOR MSS11"/>
    <property type="match status" value="1"/>
</dbReference>
<feature type="compositionally biased region" description="Polar residues" evidence="5">
    <location>
        <begin position="508"/>
        <end position="526"/>
    </location>
</feature>
<name>A0A061AMK9_RHOTO</name>
<evidence type="ECO:0000256" key="2">
    <source>
        <dbReference type="ARBA" id="ARBA00023015"/>
    </source>
</evidence>
<feature type="compositionally biased region" description="Low complexity" evidence="5">
    <location>
        <begin position="593"/>
        <end position="620"/>
    </location>
</feature>
<sequence>MFAGNGGGGGPAAVAGPSHGQMRASYAPTAAQGHYERPAYAEHAGFTQSIRPGSRAAEGGALGQMGSGSAAMQDGPVQSAYGGTQQGQVQNPGHPQRPPSVVVSSNPYGPQASPHTTPRGQNVAPSPHMQHQQHQQQMQARQQQQSQPDPSPHPPHTPYSHPAPSPYSNSPATYPQPGPSPYQQHPHPPQRQQQPSGPFPSHPSNSQATYAPPHPNPSPTRPHHLSPHAPHPAHEISPNPHARQLSYPQPPAQHPPHAQPQQASQQQQRDFYSDAENEEMQRRRAHAHADAVRARLARRPEQERRFASARQDEEVVPVSAPLQTIGNGYTAVPVQQQQSQGMAQHHAQRAVPQAAEPFDLHEDEDQRLRFHAYLLDYLQKAGFLSTAAALLSDSPSIPTHSPSSGRSYVLPRPRLRQATSGNSSLFFTSPSALSPLPLGPPPSQPISPRKDTFGADAGPTNADTVESTASTASTATHFGFDGSGRGATDDEDGAPSPAKDASGPGSPSKRTSQANSRNISGSSTGGEYSALRIPAAKVQIETDQGFLYEWWNVFWDVFRAKASAAGRNANPAAARSFVQASSAAVDVAMQRQANAHAQARSQAQAHQAHVQAQAQAQGRRPSFHAGAQPPPQRRPSVVAQPTYAQDPQQQHPPSQPNAPRPPIPLRQPDNPSIPSAQPEPAIRSVREPSAPTDEVASTPGGTRRSSRHKSAMAHAQALQRQQEQQAEINARMAQARVHAQQIHSRHVLPHSPSVGTPGTPASTGQATSPVQSFSPNALNYNPDRLQQTTEAYNRYRASLVASQQTQLEMAKRQLSKDKDKGRPRRASSAAAEGSMPPPPTTQRTSTSLDNTPRNKDLPLPPTPSASGASAEAAVADKAGENAASPAGTASANVAASKRRRSSMANSISETRESKKRVTQQPSASTSADQPPAPAVITVLPPEISAQLAKEPLHPGGLGTLQGDTADAIQNYLASDPWTSVASLDAIDGLSGLDSDALGLGMSADASGQLSLEQLDRLLSSTVDAAGAPYSSSTDVQLGDSATFDYNEFLTAFGSEGPASYDPTVQTFDLAV</sequence>
<evidence type="ECO:0000256" key="1">
    <source>
        <dbReference type="ARBA" id="ARBA00004123"/>
    </source>
</evidence>
<keyword evidence="3" id="KW-0804">Transcription</keyword>
<feature type="region of interest" description="Disordered" evidence="5">
    <location>
        <begin position="803"/>
        <end position="934"/>
    </location>
</feature>
<feature type="compositionally biased region" description="Basic and acidic residues" evidence="5">
    <location>
        <begin position="809"/>
        <end position="820"/>
    </location>
</feature>
<dbReference type="InterPro" id="IPR006594">
    <property type="entry name" value="LisH"/>
</dbReference>
<dbReference type="GO" id="GO:0005634">
    <property type="term" value="C:nucleus"/>
    <property type="evidence" value="ECO:0007669"/>
    <property type="project" value="UniProtKB-SubCell"/>
</dbReference>
<evidence type="ECO:0000256" key="4">
    <source>
        <dbReference type="ARBA" id="ARBA00023242"/>
    </source>
</evidence>
<evidence type="ECO:0000256" key="5">
    <source>
        <dbReference type="SAM" id="MobiDB-lite"/>
    </source>
</evidence>
<feature type="compositionally biased region" description="Low complexity" evidence="5">
    <location>
        <begin position="864"/>
        <end position="883"/>
    </location>
</feature>
<protein>
    <submittedName>
        <fullName evidence="6">RHTO0S02e03906g1_1</fullName>
    </submittedName>
</protein>
<dbReference type="EMBL" id="LK052937">
    <property type="protein sequence ID" value="CDR36569.1"/>
    <property type="molecule type" value="Genomic_DNA"/>
</dbReference>
<feature type="compositionally biased region" description="Low complexity" evidence="5">
    <location>
        <begin position="467"/>
        <end position="476"/>
    </location>
</feature>
<feature type="compositionally biased region" description="Low complexity" evidence="5">
    <location>
        <begin position="125"/>
        <end position="148"/>
    </location>
</feature>
<comment type="subcellular location">
    <subcellularLocation>
        <location evidence="1">Nucleus</location>
    </subcellularLocation>
</comment>
<feature type="compositionally biased region" description="Low complexity" evidence="5">
    <location>
        <begin position="181"/>
        <end position="196"/>
    </location>
</feature>
<keyword evidence="4" id="KW-0539">Nucleus</keyword>
<organism evidence="6">
    <name type="scientific">Rhodotorula toruloides</name>
    <name type="common">Yeast</name>
    <name type="synonym">Rhodosporidium toruloides</name>
    <dbReference type="NCBI Taxonomy" id="5286"/>
    <lineage>
        <taxon>Eukaryota</taxon>
        <taxon>Fungi</taxon>
        <taxon>Dikarya</taxon>
        <taxon>Basidiomycota</taxon>
        <taxon>Pucciniomycotina</taxon>
        <taxon>Microbotryomycetes</taxon>
        <taxon>Sporidiobolales</taxon>
        <taxon>Sporidiobolaceae</taxon>
        <taxon>Rhodotorula</taxon>
    </lineage>
</organism>
<feature type="region of interest" description="Disordered" evidence="5">
    <location>
        <begin position="420"/>
        <end position="527"/>
    </location>
</feature>
<dbReference type="PROSITE" id="PS50896">
    <property type="entry name" value="LISH"/>
    <property type="match status" value="1"/>
</dbReference>
<evidence type="ECO:0000256" key="3">
    <source>
        <dbReference type="ARBA" id="ARBA00023163"/>
    </source>
</evidence>